<accession>A0A7Y9W6U1</accession>
<protein>
    <submittedName>
        <fullName evidence="1">Uncharacterized protein</fullName>
    </submittedName>
</protein>
<dbReference type="EMBL" id="JACCAU010000001">
    <property type="protein sequence ID" value="NYH15252.1"/>
    <property type="molecule type" value="Genomic_DNA"/>
</dbReference>
<evidence type="ECO:0000313" key="2">
    <source>
        <dbReference type="Proteomes" id="UP000572540"/>
    </source>
</evidence>
<evidence type="ECO:0000313" key="1">
    <source>
        <dbReference type="EMBL" id="NYH15252.1"/>
    </source>
</evidence>
<organism evidence="1 2">
    <name type="scientific">Paraburkholderia bryophila</name>
    <dbReference type="NCBI Taxonomy" id="420952"/>
    <lineage>
        <taxon>Bacteria</taxon>
        <taxon>Pseudomonadati</taxon>
        <taxon>Pseudomonadota</taxon>
        <taxon>Betaproteobacteria</taxon>
        <taxon>Burkholderiales</taxon>
        <taxon>Burkholderiaceae</taxon>
        <taxon>Paraburkholderia</taxon>
    </lineage>
</organism>
<name>A0A7Y9W6U1_9BURK</name>
<sequence length="198" mass="21260">MNSAGRIELQARAGQLQFVREHVEHDLGVGIRIDVAAIDAEHLVFQLLPVGQVAVVREDDAERRVHVERLGFFFARRGTGRRVTHLADTGRAGQAAHVARAEHVAHHAVGLVHVKIAAVRGCDAGGVLTAMLQKQQAVIDQLIDRGMGNYAYDAAHGMSFKGTKFVVAAGACVRAVTCWYLAATGLRRSPAASLETLA</sequence>
<gene>
    <name evidence="1" type="ORF">GGD41_002480</name>
</gene>
<comment type="caution">
    <text evidence="1">The sequence shown here is derived from an EMBL/GenBank/DDBJ whole genome shotgun (WGS) entry which is preliminary data.</text>
</comment>
<dbReference type="AlphaFoldDB" id="A0A7Y9W6U1"/>
<dbReference type="Proteomes" id="UP000572540">
    <property type="component" value="Unassembled WGS sequence"/>
</dbReference>
<reference evidence="1 2" key="1">
    <citation type="submission" date="2020-07" db="EMBL/GenBank/DDBJ databases">
        <title>Exploring microbial biodiversity for novel pathways involved in the catabolism of aromatic compounds derived from lignin.</title>
        <authorList>
            <person name="Elkins J."/>
        </authorList>
    </citation>
    <scope>NUCLEOTIDE SEQUENCE [LARGE SCALE GENOMIC DNA]</scope>
    <source>
        <strain evidence="1 2">H2C3B</strain>
    </source>
</reference>
<proteinExistence type="predicted"/>